<comment type="caution">
    <text evidence="1">The sequence shown here is derived from an EMBL/GenBank/DDBJ whole genome shotgun (WGS) entry which is preliminary data.</text>
</comment>
<accession>A0A7W8JG13</accession>
<evidence type="ECO:0000313" key="1">
    <source>
        <dbReference type="EMBL" id="MBB5356419.1"/>
    </source>
</evidence>
<protein>
    <submittedName>
        <fullName evidence="1">Uncharacterized protein</fullName>
    </submittedName>
</protein>
<sequence length="63" mass="7468">MLQRKQMKEPLCFIAALCYEGMLPFLLIISTFAFSSTLILWLLYLLRIRIETTFIIIKIRLES</sequence>
<dbReference type="AlphaFoldDB" id="A0A7W8JG13"/>
<gene>
    <name evidence="1" type="ORF">HNR43_002403</name>
</gene>
<name>A0A7W8JG13_9BACL</name>
<organism evidence="1 2">
    <name type="scientific">Anoxybacillus mongoliensis</name>
    <dbReference type="NCBI Taxonomy" id="452565"/>
    <lineage>
        <taxon>Bacteria</taxon>
        <taxon>Bacillati</taxon>
        <taxon>Bacillota</taxon>
        <taxon>Bacilli</taxon>
        <taxon>Bacillales</taxon>
        <taxon>Anoxybacillaceae</taxon>
        <taxon>Anoxybacillus</taxon>
    </lineage>
</organism>
<evidence type="ECO:0000313" key="2">
    <source>
        <dbReference type="Proteomes" id="UP000583699"/>
    </source>
</evidence>
<reference evidence="1 2" key="1">
    <citation type="submission" date="2020-08" db="EMBL/GenBank/DDBJ databases">
        <title>Genomic Encyclopedia of Type Strains, Phase IV (KMG-IV): sequencing the most valuable type-strain genomes for metagenomic binning, comparative biology and taxonomic classification.</title>
        <authorList>
            <person name="Goeker M."/>
        </authorList>
    </citation>
    <scope>NUCLEOTIDE SEQUENCE [LARGE SCALE GENOMIC DNA]</scope>
    <source>
        <strain evidence="1 2">DSM 19169</strain>
    </source>
</reference>
<dbReference type="Proteomes" id="UP000583699">
    <property type="component" value="Unassembled WGS sequence"/>
</dbReference>
<dbReference type="EMBL" id="JACHEQ010000015">
    <property type="protein sequence ID" value="MBB5356419.1"/>
    <property type="molecule type" value="Genomic_DNA"/>
</dbReference>
<keyword evidence="2" id="KW-1185">Reference proteome</keyword>
<proteinExistence type="predicted"/>